<evidence type="ECO:0000313" key="7">
    <source>
        <dbReference type="EMBL" id="ARC35402.1"/>
    </source>
</evidence>
<organism evidence="7 8">
    <name type="scientific">Paracoccus yeei</name>
    <dbReference type="NCBI Taxonomy" id="147645"/>
    <lineage>
        <taxon>Bacteria</taxon>
        <taxon>Pseudomonadati</taxon>
        <taxon>Pseudomonadota</taxon>
        <taxon>Alphaproteobacteria</taxon>
        <taxon>Rhodobacterales</taxon>
        <taxon>Paracoccaceae</taxon>
        <taxon>Paracoccus</taxon>
    </lineage>
</organism>
<dbReference type="PANTHER" id="PTHR13887">
    <property type="entry name" value="GLUTATHIONE S-TRANSFERASE KAPPA"/>
    <property type="match status" value="1"/>
</dbReference>
<proteinExistence type="predicted"/>
<keyword evidence="4" id="KW-0676">Redox-active center</keyword>
<evidence type="ECO:0000259" key="6">
    <source>
        <dbReference type="PROSITE" id="PS51352"/>
    </source>
</evidence>
<dbReference type="RefSeq" id="WP_080620371.1">
    <property type="nucleotide sequence ID" value="NZ_CAWMZI010000001.1"/>
</dbReference>
<evidence type="ECO:0000256" key="1">
    <source>
        <dbReference type="ARBA" id="ARBA00022729"/>
    </source>
</evidence>
<feature type="domain" description="Thioredoxin" evidence="6">
    <location>
        <begin position="15"/>
        <end position="196"/>
    </location>
</feature>
<feature type="signal peptide" evidence="5">
    <location>
        <begin position="1"/>
        <end position="21"/>
    </location>
</feature>
<dbReference type="STRING" id="147645.A6J80_02500"/>
<dbReference type="SUPFAM" id="SSF52833">
    <property type="entry name" value="Thioredoxin-like"/>
    <property type="match status" value="1"/>
</dbReference>
<dbReference type="InterPro" id="IPR013766">
    <property type="entry name" value="Thioredoxin_domain"/>
</dbReference>
<dbReference type="eggNOG" id="COG1651">
    <property type="taxonomic scope" value="Bacteria"/>
</dbReference>
<accession>A0A1V0GNH6</accession>
<feature type="chain" id="PRO_5012798576" evidence="5">
    <location>
        <begin position="22"/>
        <end position="196"/>
    </location>
</feature>
<evidence type="ECO:0000256" key="3">
    <source>
        <dbReference type="ARBA" id="ARBA00023157"/>
    </source>
</evidence>
<reference evidence="7" key="1">
    <citation type="submission" date="2017-12" db="EMBL/GenBank/DDBJ databases">
        <title>FDA dAtabase for Regulatory Grade micrObial Sequences (FDA-ARGOS): Supporting development and validation of Infectious Disease Dx tests.</title>
        <authorList>
            <person name="Campos J."/>
            <person name="Goldberg B."/>
            <person name="Tallon L."/>
            <person name="Sadzewicz L."/>
            <person name="Sengamalay N."/>
            <person name="Ott S."/>
            <person name="Godinez A."/>
            <person name="Nagaraj S."/>
            <person name="Vyas G."/>
            <person name="Aluvathingal J."/>
            <person name="Nadendla S."/>
            <person name="Geyer C."/>
            <person name="Nandy P."/>
            <person name="Hobson J."/>
            <person name="Sichtig H."/>
        </authorList>
    </citation>
    <scope>NUCLEOTIDE SEQUENCE</scope>
    <source>
        <strain evidence="7">FDAARGOS_252</strain>
    </source>
</reference>
<keyword evidence="8" id="KW-1185">Reference proteome</keyword>
<gene>
    <name evidence="7" type="ORF">A6J80_02500</name>
</gene>
<dbReference type="KEGG" id="pye:A6J80_02500"/>
<keyword evidence="1 5" id="KW-0732">Signal</keyword>
<sequence>MRRLAALALMLTCLLPAAAPAADDTQSLKQAVFNDPGAPVLGNPQGRVTLVEFSDYNCGFCRKAMPEVAAFLAEHPDVRLVIHETPIFGEGSRYAAMAALAADRQGKYPAFHRTLMQMRGRAERASVLRAARAVGLDTDRLERDMQAPEITARIEATLDLADRIGLMGTPSFVAGDQAIFGYLSREDLAALVADGS</sequence>
<evidence type="ECO:0000256" key="2">
    <source>
        <dbReference type="ARBA" id="ARBA00023002"/>
    </source>
</evidence>
<name>A0A1V0GNH6_9RHOB</name>
<evidence type="ECO:0000313" key="8">
    <source>
        <dbReference type="Proteomes" id="UP000191257"/>
    </source>
</evidence>
<dbReference type="InterPro" id="IPR001853">
    <property type="entry name" value="DSBA-like_thioredoxin_dom"/>
</dbReference>
<dbReference type="PROSITE" id="PS51352">
    <property type="entry name" value="THIOREDOXIN_2"/>
    <property type="match status" value="1"/>
</dbReference>
<keyword evidence="3" id="KW-1015">Disulfide bond</keyword>
<evidence type="ECO:0000256" key="4">
    <source>
        <dbReference type="ARBA" id="ARBA00023284"/>
    </source>
</evidence>
<dbReference type="AlphaFoldDB" id="A0A1V0GNH6"/>
<dbReference type="CDD" id="cd03023">
    <property type="entry name" value="DsbA_Com1_like"/>
    <property type="match status" value="1"/>
</dbReference>
<dbReference type="GO" id="GO:0016491">
    <property type="term" value="F:oxidoreductase activity"/>
    <property type="evidence" value="ECO:0007669"/>
    <property type="project" value="UniProtKB-KW"/>
</dbReference>
<evidence type="ECO:0000256" key="5">
    <source>
        <dbReference type="SAM" id="SignalP"/>
    </source>
</evidence>
<dbReference type="PANTHER" id="PTHR13887:SF14">
    <property type="entry name" value="DISULFIDE BOND FORMATION PROTEIN D"/>
    <property type="match status" value="1"/>
</dbReference>
<dbReference type="Gene3D" id="3.40.30.10">
    <property type="entry name" value="Glutaredoxin"/>
    <property type="match status" value="1"/>
</dbReference>
<dbReference type="InterPro" id="IPR036249">
    <property type="entry name" value="Thioredoxin-like_sf"/>
</dbReference>
<dbReference type="Proteomes" id="UP000191257">
    <property type="component" value="Chromosome"/>
</dbReference>
<dbReference type="Pfam" id="PF01323">
    <property type="entry name" value="DSBA"/>
    <property type="match status" value="1"/>
</dbReference>
<dbReference type="EMBL" id="CP020442">
    <property type="protein sequence ID" value="ARC35402.1"/>
    <property type="molecule type" value="Genomic_DNA"/>
</dbReference>
<protein>
    <submittedName>
        <fullName evidence="7">DsbA family protein</fullName>
    </submittedName>
</protein>
<keyword evidence="2" id="KW-0560">Oxidoreductase</keyword>